<gene>
    <name evidence="3" type="ORF">ATL42_1515</name>
</gene>
<dbReference type="OrthoDB" id="207675at2"/>
<dbReference type="Gene3D" id="3.40.50.300">
    <property type="entry name" value="P-loop containing nucleotide triphosphate hydrolases"/>
    <property type="match status" value="1"/>
</dbReference>
<dbReference type="RefSeq" id="WP_143556712.1">
    <property type="nucleotide sequence ID" value="NZ_PDJG01000001.1"/>
</dbReference>
<feature type="domain" description="Dynamin N-terminal" evidence="2">
    <location>
        <begin position="87"/>
        <end position="131"/>
    </location>
</feature>
<evidence type="ECO:0000313" key="4">
    <source>
        <dbReference type="Proteomes" id="UP000225548"/>
    </source>
</evidence>
<reference evidence="3 4" key="1">
    <citation type="submission" date="2017-10" db="EMBL/GenBank/DDBJ databases">
        <title>Sequencing the genomes of 1000 actinobacteria strains.</title>
        <authorList>
            <person name="Klenk H.-P."/>
        </authorList>
    </citation>
    <scope>NUCLEOTIDE SEQUENCE [LARGE SCALE GENOMIC DNA]</scope>
    <source>
        <strain evidence="3 4">DSM 18966</strain>
    </source>
</reference>
<evidence type="ECO:0000256" key="1">
    <source>
        <dbReference type="SAM" id="MobiDB-lite"/>
    </source>
</evidence>
<dbReference type="GO" id="GO:0005829">
    <property type="term" value="C:cytosol"/>
    <property type="evidence" value="ECO:0007669"/>
    <property type="project" value="TreeGrafter"/>
</dbReference>
<accession>A0A2A9E4S2</accession>
<dbReference type="PANTHER" id="PTHR42698">
    <property type="entry name" value="GTPASE ERA"/>
    <property type="match status" value="1"/>
</dbReference>
<dbReference type="GO" id="GO:0043024">
    <property type="term" value="F:ribosomal small subunit binding"/>
    <property type="evidence" value="ECO:0007669"/>
    <property type="project" value="TreeGrafter"/>
</dbReference>
<evidence type="ECO:0000259" key="2">
    <source>
        <dbReference type="Pfam" id="PF00350"/>
    </source>
</evidence>
<name>A0A2A9E4S2_9MICO</name>
<dbReference type="EMBL" id="PDJG01000001">
    <property type="protein sequence ID" value="PFG33636.1"/>
    <property type="molecule type" value="Genomic_DNA"/>
</dbReference>
<organism evidence="3 4">
    <name type="scientific">Sanguibacter antarcticus</name>
    <dbReference type="NCBI Taxonomy" id="372484"/>
    <lineage>
        <taxon>Bacteria</taxon>
        <taxon>Bacillati</taxon>
        <taxon>Actinomycetota</taxon>
        <taxon>Actinomycetes</taxon>
        <taxon>Micrococcales</taxon>
        <taxon>Sanguibacteraceae</taxon>
        <taxon>Sanguibacter</taxon>
    </lineage>
</organism>
<dbReference type="SUPFAM" id="SSF52540">
    <property type="entry name" value="P-loop containing nucleoside triphosphate hydrolases"/>
    <property type="match status" value="1"/>
</dbReference>
<dbReference type="Proteomes" id="UP000225548">
    <property type="component" value="Unassembled WGS sequence"/>
</dbReference>
<dbReference type="AlphaFoldDB" id="A0A2A9E4S2"/>
<keyword evidence="4" id="KW-1185">Reference proteome</keyword>
<comment type="caution">
    <text evidence="3">The sequence shown here is derived from an EMBL/GenBank/DDBJ whole genome shotgun (WGS) entry which is preliminary data.</text>
</comment>
<dbReference type="InterPro" id="IPR005662">
    <property type="entry name" value="GTPase_Era-like"/>
</dbReference>
<dbReference type="GO" id="GO:0019843">
    <property type="term" value="F:rRNA binding"/>
    <property type="evidence" value="ECO:0007669"/>
    <property type="project" value="TreeGrafter"/>
</dbReference>
<dbReference type="GO" id="GO:0000028">
    <property type="term" value="P:ribosomal small subunit assembly"/>
    <property type="evidence" value="ECO:0007669"/>
    <property type="project" value="TreeGrafter"/>
</dbReference>
<feature type="region of interest" description="Disordered" evidence="1">
    <location>
        <begin position="1"/>
        <end position="25"/>
    </location>
</feature>
<protein>
    <submittedName>
        <fullName evidence="3">Dynamin family protein</fullName>
    </submittedName>
</protein>
<dbReference type="PANTHER" id="PTHR42698:SF1">
    <property type="entry name" value="GTPASE ERA, MITOCHONDRIAL"/>
    <property type="match status" value="1"/>
</dbReference>
<dbReference type="GO" id="GO:0005525">
    <property type="term" value="F:GTP binding"/>
    <property type="evidence" value="ECO:0007669"/>
    <property type="project" value="InterPro"/>
</dbReference>
<dbReference type="InterPro" id="IPR045063">
    <property type="entry name" value="Dynamin_N"/>
</dbReference>
<dbReference type="InterPro" id="IPR027417">
    <property type="entry name" value="P-loop_NTPase"/>
</dbReference>
<dbReference type="Pfam" id="PF00350">
    <property type="entry name" value="Dynamin_N"/>
    <property type="match status" value="1"/>
</dbReference>
<sequence>MTTTSGPGARQPSIGQGRHGSDASDAVEPHFTVFDIVTDLRRDIAALSFPLDIEGADEARAKQARLVGQLDDHLLPRLKELSAPAVVVIAGSTGAGKSTLLNSLLREEISPASVIRPTTREPVVVYNPQDAGIVVGTPLVTSVRAVVNTNVPRGIALLDAPDLDSVLDENRRTAQRLLEGADLWLFVTTAARYGDALPWRTLTGAVERGATVAMVLNRAPSASLKTVRGDLLNRLREHHMDSTPLFVVPDAGPHEGLLPAASVAPIERWLRTLGGADRARTVILRTLRGSLAALPPWVEELAAHVDAQHLTSQRMLAAAQAALPPVAATINRSIESGALTVGAVESRWSHLVRPARLDKAITRSGIARGSARRGRSREALLADLAEAVRNAATAALASAIDDARQALRSALETVPGGSELSAVHEGPANTDALVTAEVDAWVDSVRARTAAIDEAASKQDAAAVRAFGRGGLTALLLAGAVGHEAAEALFVRLTGNAGRELVPVVTADLADRAAILVSREIEPVVAALGVPALADDAAVGPNVRLAELAQLT</sequence>
<proteinExistence type="predicted"/>
<evidence type="ECO:0000313" key="3">
    <source>
        <dbReference type="EMBL" id="PFG33636.1"/>
    </source>
</evidence>